<proteinExistence type="inferred from homology"/>
<organism evidence="4 5">
    <name type="scientific">Quercus suber</name>
    <name type="common">Cork oak</name>
    <dbReference type="NCBI Taxonomy" id="58331"/>
    <lineage>
        <taxon>Eukaryota</taxon>
        <taxon>Viridiplantae</taxon>
        <taxon>Streptophyta</taxon>
        <taxon>Embryophyta</taxon>
        <taxon>Tracheophyta</taxon>
        <taxon>Spermatophyta</taxon>
        <taxon>Magnoliopsida</taxon>
        <taxon>eudicotyledons</taxon>
        <taxon>Gunneridae</taxon>
        <taxon>Pentapetalae</taxon>
        <taxon>rosids</taxon>
        <taxon>fabids</taxon>
        <taxon>Fagales</taxon>
        <taxon>Fagaceae</taxon>
        <taxon>Quercus</taxon>
    </lineage>
</organism>
<dbReference type="AlphaFoldDB" id="A0AAW0IW94"/>
<reference evidence="4 5" key="1">
    <citation type="journal article" date="2018" name="Sci. Data">
        <title>The draft genome sequence of cork oak.</title>
        <authorList>
            <person name="Ramos A.M."/>
            <person name="Usie A."/>
            <person name="Barbosa P."/>
            <person name="Barros P.M."/>
            <person name="Capote T."/>
            <person name="Chaves I."/>
            <person name="Simoes F."/>
            <person name="Abreu I."/>
            <person name="Carrasquinho I."/>
            <person name="Faro C."/>
            <person name="Guimaraes J.B."/>
            <person name="Mendonca D."/>
            <person name="Nobrega F."/>
            <person name="Rodrigues L."/>
            <person name="Saibo N.J.M."/>
            <person name="Varela M.C."/>
            <person name="Egas C."/>
            <person name="Matos J."/>
            <person name="Miguel C.M."/>
            <person name="Oliveira M.M."/>
            <person name="Ricardo C.P."/>
            <person name="Goncalves S."/>
        </authorList>
    </citation>
    <scope>NUCLEOTIDE SEQUENCE [LARGE SCALE GENOMIC DNA]</scope>
    <source>
        <strain evidence="5">cv. HL8</strain>
    </source>
</reference>
<dbReference type="GO" id="GO:0006412">
    <property type="term" value="P:translation"/>
    <property type="evidence" value="ECO:0007669"/>
    <property type="project" value="InterPro"/>
</dbReference>
<dbReference type="SUPFAM" id="SSF53137">
    <property type="entry name" value="Translational machinery components"/>
    <property type="match status" value="2"/>
</dbReference>
<comment type="caution">
    <text evidence="4">The sequence shown here is derived from an EMBL/GenBank/DDBJ whole genome shotgun (WGS) entry which is preliminary data.</text>
</comment>
<dbReference type="Gene3D" id="3.30.420.80">
    <property type="entry name" value="Ribosomal protein S11"/>
    <property type="match status" value="2"/>
</dbReference>
<accession>A0AAW0IW94</accession>
<dbReference type="GO" id="GO:1990904">
    <property type="term" value="C:ribonucleoprotein complex"/>
    <property type="evidence" value="ECO:0007669"/>
    <property type="project" value="UniProtKB-KW"/>
</dbReference>
<keyword evidence="3" id="KW-0687">Ribonucleoprotein</keyword>
<dbReference type="InterPro" id="IPR036967">
    <property type="entry name" value="Ribosomal_uS11_sf"/>
</dbReference>
<evidence type="ECO:0000313" key="4">
    <source>
        <dbReference type="EMBL" id="KAK7818733.1"/>
    </source>
</evidence>
<evidence type="ECO:0000256" key="2">
    <source>
        <dbReference type="ARBA" id="ARBA00022980"/>
    </source>
</evidence>
<protein>
    <submittedName>
        <fullName evidence="4">Ribosomal protein s11</fullName>
    </submittedName>
</protein>
<evidence type="ECO:0000256" key="1">
    <source>
        <dbReference type="ARBA" id="ARBA00006194"/>
    </source>
</evidence>
<dbReference type="GO" id="GO:0005840">
    <property type="term" value="C:ribosome"/>
    <property type="evidence" value="ECO:0007669"/>
    <property type="project" value="UniProtKB-KW"/>
</dbReference>
<dbReference type="GO" id="GO:0003735">
    <property type="term" value="F:structural constituent of ribosome"/>
    <property type="evidence" value="ECO:0007669"/>
    <property type="project" value="InterPro"/>
</dbReference>
<keyword evidence="5" id="KW-1185">Reference proteome</keyword>
<dbReference type="EMBL" id="PKMF04000814">
    <property type="protein sequence ID" value="KAK7818733.1"/>
    <property type="molecule type" value="Genomic_DNA"/>
</dbReference>
<dbReference type="Pfam" id="PF00411">
    <property type="entry name" value="Ribosomal_S11"/>
    <property type="match status" value="2"/>
</dbReference>
<gene>
    <name evidence="4" type="primary">NFD3</name>
    <name evidence="4" type="ORF">CFP56_041099</name>
</gene>
<dbReference type="InterPro" id="IPR001971">
    <property type="entry name" value="Ribosomal_uS11"/>
</dbReference>
<dbReference type="FunFam" id="3.30.420.80:FF:000014">
    <property type="entry name" value="Probable ribosomal protein S11, mitochondrial"/>
    <property type="match status" value="2"/>
</dbReference>
<keyword evidence="2 4" id="KW-0689">Ribosomal protein</keyword>
<sequence length="481" mass="53783">MYCFNLLRRATAPSSSSLFASKPISLLPFYVARFSHLTAPTSLSTGCVESIHGGSHSSENIARGGLLGTSGLNFGLRNVKENVSVSPPRALSFRSYIHSSSQKDFETERNSRSMNFVRGIIEEDGRDIMGTSQFPRYNVEQNADIVHIKMLRNNTFVTVTDSKGNTKCRASVGCVPEMKGGAKMSRYAAEATAEHVGRMSRNLGLKSVVMKVRGFTYFKKKRQAIMSWREGFTNSRGDRNPVVYIEDTTQRPHNGCRLPKKRRCVESIHGGSHSSENIARGGLLGTSGLNFGLRNVKENVSVSPPRALSFRSYIHSSSQKDFETERNSRSMNFVRGIIEEDGRDIMGTSQFPRYNVEQNADIVHIKMLRNNTFVTVTDSKGNTKCRASVGCVPEMKGGAKMSRYAAEATAEHVGRMSRNLGLKSVVMKVRGFTYFKKKRQAIMSWREGFTNSRGDRNPVVYIEDTTQRPHNGCRLPKKRRI</sequence>
<dbReference type="Proteomes" id="UP000237347">
    <property type="component" value="Unassembled WGS sequence"/>
</dbReference>
<evidence type="ECO:0000313" key="5">
    <source>
        <dbReference type="Proteomes" id="UP000237347"/>
    </source>
</evidence>
<evidence type="ECO:0000256" key="3">
    <source>
        <dbReference type="ARBA" id="ARBA00023274"/>
    </source>
</evidence>
<comment type="similarity">
    <text evidence="1">Belongs to the universal ribosomal protein uS11 family.</text>
</comment>
<name>A0AAW0IW94_QUESU</name>
<dbReference type="PANTHER" id="PTHR11759">
    <property type="entry name" value="40S RIBOSOMAL PROTEIN S14/30S RIBOSOMAL PROTEIN S11"/>
    <property type="match status" value="1"/>
</dbReference>
<dbReference type="HAMAP" id="MF_01310">
    <property type="entry name" value="Ribosomal_uS11"/>
    <property type="match status" value="2"/>
</dbReference>